<feature type="transmembrane region" description="Helical" evidence="8">
    <location>
        <begin position="12"/>
        <end position="30"/>
    </location>
</feature>
<evidence type="ECO:0000313" key="10">
    <source>
        <dbReference type="Proteomes" id="UP000076078"/>
    </source>
</evidence>
<name>A0A151ZK65_TIELA</name>
<comment type="caution">
    <text evidence="9">The sequence shown here is derived from an EMBL/GenBank/DDBJ whole genome shotgun (WGS) entry which is preliminary data.</text>
</comment>
<dbReference type="FunCoup" id="A0A151ZK65">
    <property type="interactions" value="2"/>
</dbReference>
<evidence type="ECO:0000256" key="4">
    <source>
        <dbReference type="ARBA" id="ARBA00022692"/>
    </source>
</evidence>
<dbReference type="STRING" id="361077.A0A151ZK65"/>
<feature type="transmembrane region" description="Helical" evidence="8">
    <location>
        <begin position="195"/>
        <end position="213"/>
    </location>
</feature>
<accession>A0A151ZK65</accession>
<gene>
    <name evidence="9" type="ORF">DLAC_04598</name>
</gene>
<evidence type="ECO:0000256" key="6">
    <source>
        <dbReference type="ARBA" id="ARBA00022989"/>
    </source>
</evidence>
<organism evidence="9 10">
    <name type="scientific">Tieghemostelium lacteum</name>
    <name type="common">Slime mold</name>
    <name type="synonym">Dictyostelium lacteum</name>
    <dbReference type="NCBI Taxonomy" id="361077"/>
    <lineage>
        <taxon>Eukaryota</taxon>
        <taxon>Amoebozoa</taxon>
        <taxon>Evosea</taxon>
        <taxon>Eumycetozoa</taxon>
        <taxon>Dictyostelia</taxon>
        <taxon>Dictyosteliales</taxon>
        <taxon>Raperosteliaceae</taxon>
        <taxon>Tieghemostelium</taxon>
    </lineage>
</organism>
<comment type="pathway">
    <text evidence="2">Glycolipid biosynthesis; glycosylphosphatidylinositol-anchor biosynthesis.</text>
</comment>
<protein>
    <submittedName>
        <fullName evidence="9">Phosphatidylinositol glycan</fullName>
    </submittedName>
</protein>
<dbReference type="Pfam" id="PF06699">
    <property type="entry name" value="PIG-F"/>
    <property type="match status" value="1"/>
</dbReference>
<evidence type="ECO:0000256" key="8">
    <source>
        <dbReference type="SAM" id="Phobius"/>
    </source>
</evidence>
<keyword evidence="3" id="KW-0337">GPI-anchor biosynthesis</keyword>
<keyword evidence="7 8" id="KW-0472">Membrane</keyword>
<keyword evidence="4 8" id="KW-0812">Transmembrane</keyword>
<evidence type="ECO:0000313" key="9">
    <source>
        <dbReference type="EMBL" id="KYQ94299.1"/>
    </source>
</evidence>
<keyword evidence="6 8" id="KW-1133">Transmembrane helix</keyword>
<dbReference type="OrthoDB" id="17366at2759"/>
<dbReference type="InterPro" id="IPR009580">
    <property type="entry name" value="GPI_biosynthesis_protein_Pig-F"/>
</dbReference>
<dbReference type="GO" id="GO:0005789">
    <property type="term" value="C:endoplasmic reticulum membrane"/>
    <property type="evidence" value="ECO:0007669"/>
    <property type="project" value="UniProtKB-SubCell"/>
</dbReference>
<dbReference type="InParanoid" id="A0A151ZK65"/>
<dbReference type="Proteomes" id="UP000076078">
    <property type="component" value="Unassembled WGS sequence"/>
</dbReference>
<dbReference type="EMBL" id="LODT01000022">
    <property type="protein sequence ID" value="KYQ94299.1"/>
    <property type="molecule type" value="Genomic_DNA"/>
</dbReference>
<feature type="transmembrane region" description="Helical" evidence="8">
    <location>
        <begin position="42"/>
        <end position="64"/>
    </location>
</feature>
<sequence>MNNNNKISKYKISTSYLVLSILFIIFPMGLKSIGITIENYTVTVEILLSLYIASLHLLFSLYLYPSYSQSTTLSQTPTSLKIQRALFGFVIGTLIFYFISILYGAPFFTSIFRTLCFGLLISSMTAVPSAIILGSNPQNWKDLYFYPSHNSIFDTCCTIVVLCSLFGAWIGAFAIPLDWDRPWQVWPISCVYSSLLGHFVGLISSTVYCLLYSDNSTNSLVSKHNK</sequence>
<dbReference type="UniPathway" id="UPA00196"/>
<dbReference type="OMA" id="DHEIKAM"/>
<evidence type="ECO:0000256" key="1">
    <source>
        <dbReference type="ARBA" id="ARBA00004477"/>
    </source>
</evidence>
<comment type="subcellular location">
    <subcellularLocation>
        <location evidence="1">Endoplasmic reticulum membrane</location>
        <topology evidence="1">Multi-pass membrane protein</topology>
    </subcellularLocation>
</comment>
<feature type="transmembrane region" description="Helical" evidence="8">
    <location>
        <begin position="111"/>
        <end position="134"/>
    </location>
</feature>
<dbReference type="AlphaFoldDB" id="A0A151ZK65"/>
<evidence type="ECO:0000256" key="2">
    <source>
        <dbReference type="ARBA" id="ARBA00004687"/>
    </source>
</evidence>
<evidence type="ECO:0000256" key="5">
    <source>
        <dbReference type="ARBA" id="ARBA00022824"/>
    </source>
</evidence>
<evidence type="ECO:0000256" key="7">
    <source>
        <dbReference type="ARBA" id="ARBA00023136"/>
    </source>
</evidence>
<feature type="transmembrane region" description="Helical" evidence="8">
    <location>
        <begin position="155"/>
        <end position="175"/>
    </location>
</feature>
<dbReference type="GO" id="GO:0006506">
    <property type="term" value="P:GPI anchor biosynthetic process"/>
    <property type="evidence" value="ECO:0007669"/>
    <property type="project" value="UniProtKB-UniPathway"/>
</dbReference>
<keyword evidence="5" id="KW-0256">Endoplasmic reticulum</keyword>
<evidence type="ECO:0000256" key="3">
    <source>
        <dbReference type="ARBA" id="ARBA00022502"/>
    </source>
</evidence>
<reference evidence="9 10" key="1">
    <citation type="submission" date="2015-12" db="EMBL/GenBank/DDBJ databases">
        <title>Dictyostelia acquired genes for synthesis and detection of signals that induce cell-type specialization by lateral gene transfer from prokaryotes.</title>
        <authorList>
            <person name="Gloeckner G."/>
            <person name="Schaap P."/>
        </authorList>
    </citation>
    <scope>NUCLEOTIDE SEQUENCE [LARGE SCALE GENOMIC DNA]</scope>
    <source>
        <strain evidence="9 10">TK</strain>
    </source>
</reference>
<proteinExistence type="predicted"/>
<keyword evidence="10" id="KW-1185">Reference proteome</keyword>
<feature type="transmembrane region" description="Helical" evidence="8">
    <location>
        <begin position="85"/>
        <end position="105"/>
    </location>
</feature>